<protein>
    <submittedName>
        <fullName evidence="1">Uncharacterized protein</fullName>
    </submittedName>
</protein>
<sequence>MLLIDGRSPINKVGLERLREQIKDGAAIELHDNTIHVIGTTHMQYTIHLDGWLRTTDNGRMHIDELYEMLCISAGMGGFEITNNHSVLSITFPSGDEVEVQ</sequence>
<evidence type="ECO:0000313" key="1">
    <source>
        <dbReference type="EMBL" id="TXG78872.1"/>
    </source>
</evidence>
<comment type="caution">
    <text evidence="1">The sequence shown here is derived from an EMBL/GenBank/DDBJ whole genome shotgun (WGS) entry which is preliminary data.</text>
</comment>
<name>A0A5C7JCW8_9BACT</name>
<dbReference type="AlphaFoldDB" id="A0A5C7JCW8"/>
<dbReference type="EMBL" id="SSDS01000003">
    <property type="protein sequence ID" value="TXG78872.1"/>
    <property type="molecule type" value="Genomic_DNA"/>
</dbReference>
<proteinExistence type="predicted"/>
<reference evidence="1 2" key="1">
    <citation type="submission" date="2018-09" db="EMBL/GenBank/DDBJ databases">
        <title>Metagenome Assembled Genomes from an Advanced Water Purification Facility.</title>
        <authorList>
            <person name="Stamps B.W."/>
            <person name="Spear J.R."/>
        </authorList>
    </citation>
    <scope>NUCLEOTIDE SEQUENCE [LARGE SCALE GENOMIC DNA]</scope>
    <source>
        <strain evidence="1">Bin_63_2</strain>
    </source>
</reference>
<evidence type="ECO:0000313" key="2">
    <source>
        <dbReference type="Proteomes" id="UP000321026"/>
    </source>
</evidence>
<accession>A0A5C7JCW8</accession>
<gene>
    <name evidence="1" type="ORF">E6Q11_00185</name>
</gene>
<organism evidence="1 2">
    <name type="scientific">Candidatus Dojkabacteria bacterium</name>
    <dbReference type="NCBI Taxonomy" id="2099670"/>
    <lineage>
        <taxon>Bacteria</taxon>
        <taxon>Candidatus Dojkabacteria</taxon>
    </lineage>
</organism>
<dbReference type="Proteomes" id="UP000321026">
    <property type="component" value="Unassembled WGS sequence"/>
</dbReference>